<comment type="caution">
    <text evidence="1">The sequence shown here is derived from an EMBL/GenBank/DDBJ whole genome shotgun (WGS) entry which is preliminary data.</text>
</comment>
<dbReference type="InterPro" id="IPR023214">
    <property type="entry name" value="HAD_sf"/>
</dbReference>
<reference evidence="2" key="1">
    <citation type="submission" date="2017-09" db="EMBL/GenBank/DDBJ databases">
        <title>Depth-based differentiation of microbial function through sediment-hosted aquifers and enrichment of novel symbionts in the deep terrestrial subsurface.</title>
        <authorList>
            <person name="Probst A.J."/>
            <person name="Ladd B."/>
            <person name="Jarett J.K."/>
            <person name="Geller-Mcgrath D.E."/>
            <person name="Sieber C.M.K."/>
            <person name="Emerson J.B."/>
            <person name="Anantharaman K."/>
            <person name="Thomas B.C."/>
            <person name="Malmstrom R."/>
            <person name="Stieglmeier M."/>
            <person name="Klingl A."/>
            <person name="Woyke T."/>
            <person name="Ryan C.M."/>
            <person name="Banfield J.F."/>
        </authorList>
    </citation>
    <scope>NUCLEOTIDE SEQUENCE [LARGE SCALE GENOMIC DNA]</scope>
</reference>
<dbReference type="Proteomes" id="UP000229370">
    <property type="component" value="Unassembled WGS sequence"/>
</dbReference>
<dbReference type="InterPro" id="IPR006379">
    <property type="entry name" value="HAD-SF_hydro_IIB"/>
</dbReference>
<evidence type="ECO:0000313" key="2">
    <source>
        <dbReference type="Proteomes" id="UP000229370"/>
    </source>
</evidence>
<dbReference type="Pfam" id="PF08282">
    <property type="entry name" value="Hydrolase_3"/>
    <property type="match status" value="2"/>
</dbReference>
<dbReference type="EMBL" id="PFQK01000071">
    <property type="protein sequence ID" value="PJC81543.1"/>
    <property type="molecule type" value="Genomic_DNA"/>
</dbReference>
<dbReference type="GO" id="GO:0000287">
    <property type="term" value="F:magnesium ion binding"/>
    <property type="evidence" value="ECO:0007669"/>
    <property type="project" value="TreeGrafter"/>
</dbReference>
<evidence type="ECO:0000313" key="1">
    <source>
        <dbReference type="EMBL" id="PJC81543.1"/>
    </source>
</evidence>
<dbReference type="SUPFAM" id="SSF56784">
    <property type="entry name" value="HAD-like"/>
    <property type="match status" value="1"/>
</dbReference>
<dbReference type="NCBIfam" id="TIGR01484">
    <property type="entry name" value="HAD-SF-IIB"/>
    <property type="match status" value="1"/>
</dbReference>
<protein>
    <recommendedName>
        <fullName evidence="3">Cof-type HAD-IIB family hydrolase</fullName>
    </recommendedName>
</protein>
<dbReference type="Gene3D" id="3.40.50.1000">
    <property type="entry name" value="HAD superfamily/HAD-like"/>
    <property type="match status" value="1"/>
</dbReference>
<dbReference type="GO" id="GO:0016791">
    <property type="term" value="F:phosphatase activity"/>
    <property type="evidence" value="ECO:0007669"/>
    <property type="project" value="TreeGrafter"/>
</dbReference>
<organism evidence="1 2">
    <name type="scientific">Candidatus Roizmanbacteria bacterium CG_4_8_14_3_um_filter_36_10</name>
    <dbReference type="NCBI Taxonomy" id="1974834"/>
    <lineage>
        <taxon>Bacteria</taxon>
        <taxon>Candidatus Roizmaniibacteriota</taxon>
    </lineage>
</organism>
<dbReference type="GO" id="GO:0005829">
    <property type="term" value="C:cytosol"/>
    <property type="evidence" value="ECO:0007669"/>
    <property type="project" value="TreeGrafter"/>
</dbReference>
<evidence type="ECO:0008006" key="3">
    <source>
        <dbReference type="Google" id="ProtNLM"/>
    </source>
</evidence>
<dbReference type="AlphaFoldDB" id="A0A2M8GLV3"/>
<dbReference type="InterPro" id="IPR036412">
    <property type="entry name" value="HAD-like_sf"/>
</dbReference>
<accession>A0A2M8GLV3</accession>
<gene>
    <name evidence="1" type="ORF">CO007_04065</name>
</gene>
<proteinExistence type="predicted"/>
<name>A0A2M8GLV3_9BACT</name>
<dbReference type="PANTHER" id="PTHR10000">
    <property type="entry name" value="PHOSPHOSERINE PHOSPHATASE"/>
    <property type="match status" value="1"/>
</dbReference>
<sequence length="259" mass="28533">MLLLKTMRKYKLLLADIDGTLTPDLGMPPREFIPSPRLVNAINKIVGKVHIGFCTGRDKDTVIKICSKLGLKSPQIIEGGAKIIDVSGKTLWVKYISTTSINEILKILKRTKTSFSVIVDGTEIVDEIPTANLDKITAVLWYDLPKNQTELLKQELSLCTDIAFMVNHDRTGNTIYITDKLETKAHGVRKLIEILNINKDEVIGVGDGNNDKALLLECGLKVAMGNAVAEIKEIADYIAPDVESDGVAHVIEKFVLPNL</sequence>
<dbReference type="PANTHER" id="PTHR10000:SF8">
    <property type="entry name" value="HAD SUPERFAMILY HYDROLASE-LIKE, TYPE 3"/>
    <property type="match status" value="1"/>
</dbReference>
<dbReference type="Gene3D" id="3.90.1070.10">
    <property type="match status" value="1"/>
</dbReference>